<dbReference type="AlphaFoldDB" id="A0A6G0IVC6"/>
<dbReference type="InterPro" id="IPR026801">
    <property type="entry name" value="TMEM160"/>
</dbReference>
<reference evidence="3 4" key="1">
    <citation type="submission" date="2019-07" db="EMBL/GenBank/DDBJ databases">
        <title>Chromosome genome assembly for large yellow croaker.</title>
        <authorList>
            <person name="Xiao S."/>
        </authorList>
    </citation>
    <scope>NUCLEOTIDE SEQUENCE [LARGE SCALE GENOMIC DNA]</scope>
    <source>
        <strain evidence="3">JMULYC20181020</strain>
        <tissue evidence="3">Muscle</tissue>
    </source>
</reference>
<evidence type="ECO:0000313" key="4">
    <source>
        <dbReference type="Proteomes" id="UP000424527"/>
    </source>
</evidence>
<protein>
    <submittedName>
        <fullName evidence="3">Transmembrane protein 160</fullName>
    </submittedName>
</protein>
<accession>A0A6G0IVC6</accession>
<feature type="compositionally biased region" description="Basic and acidic residues" evidence="1">
    <location>
        <begin position="272"/>
        <end position="285"/>
    </location>
</feature>
<evidence type="ECO:0000256" key="2">
    <source>
        <dbReference type="SAM" id="Phobius"/>
    </source>
</evidence>
<keyword evidence="2" id="KW-1133">Transmembrane helix</keyword>
<dbReference type="EMBL" id="REGW02000006">
    <property type="protein sequence ID" value="KAE8295287.1"/>
    <property type="molecule type" value="Genomic_DNA"/>
</dbReference>
<feature type="transmembrane region" description="Helical" evidence="2">
    <location>
        <begin position="152"/>
        <end position="173"/>
    </location>
</feature>
<feature type="region of interest" description="Disordered" evidence="1">
    <location>
        <begin position="249"/>
        <end position="291"/>
    </location>
</feature>
<keyword evidence="2" id="KW-0472">Membrane</keyword>
<feature type="transmembrane region" description="Helical" evidence="2">
    <location>
        <begin position="179"/>
        <end position="204"/>
    </location>
</feature>
<dbReference type="PANTHER" id="PTHR16236:SF0">
    <property type="entry name" value="TRANSMEMBRANE PROTEIN 160"/>
    <property type="match status" value="1"/>
</dbReference>
<keyword evidence="4" id="KW-1185">Reference proteome</keyword>
<keyword evidence="2 3" id="KW-0812">Transmembrane</keyword>
<feature type="compositionally biased region" description="Acidic residues" evidence="1">
    <location>
        <begin position="249"/>
        <end position="258"/>
    </location>
</feature>
<evidence type="ECO:0000256" key="1">
    <source>
        <dbReference type="SAM" id="MobiDB-lite"/>
    </source>
</evidence>
<evidence type="ECO:0000313" key="3">
    <source>
        <dbReference type="EMBL" id="KAE8295287.1"/>
    </source>
</evidence>
<proteinExistence type="predicted"/>
<name>A0A6G0IVC6_LARCR</name>
<feature type="transmembrane region" description="Helical" evidence="2">
    <location>
        <begin position="216"/>
        <end position="238"/>
    </location>
</feature>
<dbReference type="Proteomes" id="UP000424527">
    <property type="component" value="Unassembled WGS sequence"/>
</dbReference>
<comment type="caution">
    <text evidence="3">The sequence shown here is derived from an EMBL/GenBank/DDBJ whole genome shotgun (WGS) entry which is preliminary data.</text>
</comment>
<gene>
    <name evidence="3" type="ORF">D5F01_LYC06213</name>
</gene>
<dbReference type="PANTHER" id="PTHR16236">
    <property type="entry name" value="TRANSMEMBRANE PROTEIN 160"/>
    <property type="match status" value="1"/>
</dbReference>
<sequence length="291" mass="32532">MRAKGKEVSDSSEDRERYELVKCRMAALHFFLLPRRVFRAVVDQVRVHRACGGRVLLSAPTLAATRDVMAFLSWFMRRQLSPALSHFARTVKLVRPPCAGAPLRRLHGSARLRVAEKGGPWGKTRGPEQQYQLTDLDKADALMLRKSHETGFLSWFRNGLLATGIGVIAFVQSEVGREAGYAFFILGGVCVSFGGASYIGSLFALRRMMLLSVPALLIQSAAVGTVALFWLCAISLYIGRLEVEIIHEDEEGEDEEECRECRERREHRGYRGSHDSRHQDSEDNGGKGPNK</sequence>
<organism evidence="3 4">
    <name type="scientific">Larimichthys crocea</name>
    <name type="common">Large yellow croaker</name>
    <name type="synonym">Pseudosciaena crocea</name>
    <dbReference type="NCBI Taxonomy" id="215358"/>
    <lineage>
        <taxon>Eukaryota</taxon>
        <taxon>Metazoa</taxon>
        <taxon>Chordata</taxon>
        <taxon>Craniata</taxon>
        <taxon>Vertebrata</taxon>
        <taxon>Euteleostomi</taxon>
        <taxon>Actinopterygii</taxon>
        <taxon>Neopterygii</taxon>
        <taxon>Teleostei</taxon>
        <taxon>Neoteleostei</taxon>
        <taxon>Acanthomorphata</taxon>
        <taxon>Eupercaria</taxon>
        <taxon>Sciaenidae</taxon>
        <taxon>Larimichthys</taxon>
    </lineage>
</organism>